<sequence>MLKHTITDFIGVGKTGGTNAKAIEYKNDANLSVMLLSYIEGIPADELIKNLSDMEQFTIDLAAGKELRKIHQLQPAQPMNWESSQRNSTYPFLQFTIQENY</sequence>
<proteinExistence type="predicted"/>
<accession>A0ABV3W5E8</accession>
<dbReference type="RefSeq" id="WP_368638640.1">
    <property type="nucleotide sequence ID" value="NZ_JBFRHK010000027.1"/>
</dbReference>
<dbReference type="Proteomes" id="UP001558534">
    <property type="component" value="Unassembled WGS sequence"/>
</dbReference>
<keyword evidence="2" id="KW-1185">Reference proteome</keyword>
<gene>
    <name evidence="1" type="ORF">AB1300_24550</name>
</gene>
<name>A0ABV3W5E8_9BACI</name>
<reference evidence="1 2" key="1">
    <citation type="submission" date="2024-07" db="EMBL/GenBank/DDBJ databases">
        <title>Characterization of a bacterium isolated from hydrolysated instant sea cucumber by whole-genome sequencing and metabolomics.</title>
        <authorList>
            <person name="Luo X."/>
            <person name="Zhang Z."/>
            <person name="Zheng Z."/>
            <person name="Zhang W."/>
            <person name="Ming T."/>
            <person name="Jiao L."/>
            <person name="Su X."/>
            <person name="Kong F."/>
            <person name="Xu J."/>
        </authorList>
    </citation>
    <scope>NUCLEOTIDE SEQUENCE [LARGE SCALE GENOMIC DNA]</scope>
    <source>
        <strain evidence="1 2">XL-2024</strain>
    </source>
</reference>
<evidence type="ECO:0000313" key="1">
    <source>
        <dbReference type="EMBL" id="MEX3748251.1"/>
    </source>
</evidence>
<evidence type="ECO:0000313" key="2">
    <source>
        <dbReference type="Proteomes" id="UP001558534"/>
    </source>
</evidence>
<dbReference type="EMBL" id="JBFRHK010000027">
    <property type="protein sequence ID" value="MEX3748251.1"/>
    <property type="molecule type" value="Genomic_DNA"/>
</dbReference>
<protein>
    <submittedName>
        <fullName evidence="1">Uncharacterized protein</fullName>
    </submittedName>
</protein>
<organism evidence="1 2">
    <name type="scientific">Lysinibacillus xylanilyticus</name>
    <dbReference type="NCBI Taxonomy" id="582475"/>
    <lineage>
        <taxon>Bacteria</taxon>
        <taxon>Bacillati</taxon>
        <taxon>Bacillota</taxon>
        <taxon>Bacilli</taxon>
        <taxon>Bacillales</taxon>
        <taxon>Bacillaceae</taxon>
        <taxon>Lysinibacillus</taxon>
    </lineage>
</organism>
<comment type="caution">
    <text evidence="1">The sequence shown here is derived from an EMBL/GenBank/DDBJ whole genome shotgun (WGS) entry which is preliminary data.</text>
</comment>